<evidence type="ECO:0000313" key="2">
    <source>
        <dbReference type="Proteomes" id="UP000789831"/>
    </source>
</evidence>
<reference evidence="1" key="1">
    <citation type="submission" date="2021-06" db="EMBL/GenBank/DDBJ databases">
        <authorList>
            <person name="Kallberg Y."/>
            <person name="Tangrot J."/>
            <person name="Rosling A."/>
        </authorList>
    </citation>
    <scope>NUCLEOTIDE SEQUENCE</scope>
    <source>
        <strain evidence="1">MT106</strain>
    </source>
</reference>
<dbReference type="Proteomes" id="UP000789831">
    <property type="component" value="Unassembled WGS sequence"/>
</dbReference>
<proteinExistence type="predicted"/>
<comment type="caution">
    <text evidence="1">The sequence shown here is derived from an EMBL/GenBank/DDBJ whole genome shotgun (WGS) entry which is preliminary data.</text>
</comment>
<dbReference type="AlphaFoldDB" id="A0A9N8VIN7"/>
<dbReference type="EMBL" id="CAJVPL010000131">
    <property type="protein sequence ID" value="CAG8451780.1"/>
    <property type="molecule type" value="Genomic_DNA"/>
</dbReference>
<protein>
    <submittedName>
        <fullName evidence="1">95_t:CDS:1</fullName>
    </submittedName>
</protein>
<gene>
    <name evidence="1" type="ORF">AGERDE_LOCUS1774</name>
</gene>
<name>A0A9N8VIN7_9GLOM</name>
<dbReference type="OrthoDB" id="2327125at2759"/>
<evidence type="ECO:0000313" key="1">
    <source>
        <dbReference type="EMBL" id="CAG8451780.1"/>
    </source>
</evidence>
<keyword evidence="2" id="KW-1185">Reference proteome</keyword>
<accession>A0A9N8VIN7</accession>
<sequence length="189" mass="20650">MSTGGFLAVAISLLALGVLVITFPKLGKVPPQAPSYRTGLPIWHTSTDIDQKTLDGHVRFSPATICDNIRVQWTNNTTNLPRKIASYFTLLAFDIGKLWETFGLFHNLCEVAILTLLNQGGKVTNVTRYILGLGTYLIGVDSIVLLKINKSREEAGEHLPLVSEGDGGSNEEGSKSILINHPQRLLLLK</sequence>
<organism evidence="1 2">
    <name type="scientific">Ambispora gerdemannii</name>
    <dbReference type="NCBI Taxonomy" id="144530"/>
    <lineage>
        <taxon>Eukaryota</taxon>
        <taxon>Fungi</taxon>
        <taxon>Fungi incertae sedis</taxon>
        <taxon>Mucoromycota</taxon>
        <taxon>Glomeromycotina</taxon>
        <taxon>Glomeromycetes</taxon>
        <taxon>Archaeosporales</taxon>
        <taxon>Ambisporaceae</taxon>
        <taxon>Ambispora</taxon>
    </lineage>
</organism>